<dbReference type="OrthoDB" id="9791529at2"/>
<dbReference type="PANTHER" id="PTHR31793:SF27">
    <property type="entry name" value="NOVEL THIOESTERASE SUPERFAMILY DOMAIN AND SAPOSIN A-TYPE DOMAIN CONTAINING PROTEIN (0610012H03RIK)"/>
    <property type="match status" value="1"/>
</dbReference>
<comment type="caution">
    <text evidence="3">The sequence shown here is derived from an EMBL/GenBank/DDBJ whole genome shotgun (WGS) entry which is preliminary data.</text>
</comment>
<evidence type="ECO:0000256" key="2">
    <source>
        <dbReference type="ARBA" id="ARBA00022801"/>
    </source>
</evidence>
<evidence type="ECO:0000313" key="3">
    <source>
        <dbReference type="EMBL" id="PKR81646.1"/>
    </source>
</evidence>
<gene>
    <name evidence="3" type="ORF">CW751_03730</name>
</gene>
<dbReference type="InterPro" id="IPR029069">
    <property type="entry name" value="HotDog_dom_sf"/>
</dbReference>
<keyword evidence="2" id="KW-0378">Hydrolase</keyword>
<name>A0A2I0R4Y9_9FLAO</name>
<dbReference type="CDD" id="cd00586">
    <property type="entry name" value="4HBT"/>
    <property type="match status" value="1"/>
</dbReference>
<reference evidence="3 4" key="1">
    <citation type="submission" date="2017-12" db="EMBL/GenBank/DDBJ databases">
        <title>The draft genome sequence of Brumimicrobium saltpan LHR20.</title>
        <authorList>
            <person name="Do Z.-J."/>
            <person name="Luo H.-R."/>
        </authorList>
    </citation>
    <scope>NUCLEOTIDE SEQUENCE [LARGE SCALE GENOMIC DNA]</scope>
    <source>
        <strain evidence="3 4">LHR20</strain>
    </source>
</reference>
<sequence length="131" mass="15228">MLKPAEIQVRFADCDMMGHVNNAVYLSYFEMARMHYFEQLVGAEWDYQKHGTLLVKNEVVYLKPVLLNDTPKIFVHLERIGEKSFTFGYTVKVNDEVRTTGSSKLVCFDFKTQSTVKVFPSFIEAFQKLDQ</sequence>
<dbReference type="PANTHER" id="PTHR31793">
    <property type="entry name" value="4-HYDROXYBENZOYL-COA THIOESTERASE FAMILY MEMBER"/>
    <property type="match status" value="1"/>
</dbReference>
<organism evidence="3 4">
    <name type="scientific">Brumimicrobium salinarum</name>
    <dbReference type="NCBI Taxonomy" id="2058658"/>
    <lineage>
        <taxon>Bacteria</taxon>
        <taxon>Pseudomonadati</taxon>
        <taxon>Bacteroidota</taxon>
        <taxon>Flavobacteriia</taxon>
        <taxon>Flavobacteriales</taxon>
        <taxon>Crocinitomicaceae</taxon>
        <taxon>Brumimicrobium</taxon>
    </lineage>
</organism>
<protein>
    <submittedName>
        <fullName evidence="3">Acyl-CoA thioesterase</fullName>
    </submittedName>
</protein>
<dbReference type="Pfam" id="PF13279">
    <property type="entry name" value="4HBT_2"/>
    <property type="match status" value="1"/>
</dbReference>
<dbReference type="EMBL" id="PJNI01000002">
    <property type="protein sequence ID" value="PKR81646.1"/>
    <property type="molecule type" value="Genomic_DNA"/>
</dbReference>
<accession>A0A2I0R4Y9</accession>
<evidence type="ECO:0000256" key="1">
    <source>
        <dbReference type="ARBA" id="ARBA00005953"/>
    </source>
</evidence>
<proteinExistence type="inferred from homology"/>
<dbReference type="RefSeq" id="WP_101333660.1">
    <property type="nucleotide sequence ID" value="NZ_PJNI01000002.1"/>
</dbReference>
<dbReference type="Proteomes" id="UP000236654">
    <property type="component" value="Unassembled WGS sequence"/>
</dbReference>
<dbReference type="SUPFAM" id="SSF54637">
    <property type="entry name" value="Thioesterase/thiol ester dehydrase-isomerase"/>
    <property type="match status" value="1"/>
</dbReference>
<dbReference type="Gene3D" id="3.10.129.10">
    <property type="entry name" value="Hotdog Thioesterase"/>
    <property type="match status" value="1"/>
</dbReference>
<dbReference type="AlphaFoldDB" id="A0A2I0R4Y9"/>
<dbReference type="InterPro" id="IPR050563">
    <property type="entry name" value="4-hydroxybenzoyl-CoA_TE"/>
</dbReference>
<comment type="similarity">
    <text evidence="1">Belongs to the 4-hydroxybenzoyl-CoA thioesterase family.</text>
</comment>
<keyword evidence="4" id="KW-1185">Reference proteome</keyword>
<evidence type="ECO:0000313" key="4">
    <source>
        <dbReference type="Proteomes" id="UP000236654"/>
    </source>
</evidence>
<dbReference type="GO" id="GO:0047617">
    <property type="term" value="F:fatty acyl-CoA hydrolase activity"/>
    <property type="evidence" value="ECO:0007669"/>
    <property type="project" value="TreeGrafter"/>
</dbReference>